<keyword evidence="8" id="KW-1185">Reference proteome</keyword>
<reference evidence="7 8" key="1">
    <citation type="submission" date="2023-08" db="EMBL/GenBank/DDBJ databases">
        <title>Microbacterium sp. nov., isolated from a waste landfill.</title>
        <authorList>
            <person name="Wen W."/>
        </authorList>
    </citation>
    <scope>NUCLEOTIDE SEQUENCE [LARGE SCALE GENOMIC DNA]</scope>
    <source>
        <strain evidence="7 8">ASV81</strain>
    </source>
</reference>
<dbReference type="InterPro" id="IPR038765">
    <property type="entry name" value="Papain-like_cys_pep_sf"/>
</dbReference>
<dbReference type="Pfam" id="PF00877">
    <property type="entry name" value="NLPC_P60"/>
    <property type="match status" value="1"/>
</dbReference>
<dbReference type="InterPro" id="IPR051794">
    <property type="entry name" value="PG_Endopeptidase_C40"/>
</dbReference>
<dbReference type="InterPro" id="IPR000064">
    <property type="entry name" value="NLP_P60_dom"/>
</dbReference>
<keyword evidence="2" id="KW-0645">Protease</keyword>
<sequence length="208" mass="21471">MPFTRRLAAACAIAALTVPVAATAAYAAHPADDPEQTRTVSIVAPPQSYTVTAAAQQPGTVRGAFVVYVPPPPPPAPAATSAATASASSSADVAAQSYSGSAVIAYAQRFVGVVPYGTGNNPNDSFSCDGLVQYVFAHFGISLPRGADHQAAMGTVISPAEARAGDLLWYPGQHIGIYDGSGGMIDSPDWGRFVEHRPIWGSPVYVRL</sequence>
<dbReference type="PANTHER" id="PTHR47359:SF3">
    <property type="entry name" value="NLP_P60 DOMAIN-CONTAINING PROTEIN-RELATED"/>
    <property type="match status" value="1"/>
</dbReference>
<feature type="chain" id="PRO_5045999423" evidence="5">
    <location>
        <begin position="28"/>
        <end position="208"/>
    </location>
</feature>
<dbReference type="PANTHER" id="PTHR47359">
    <property type="entry name" value="PEPTIDOGLYCAN DL-ENDOPEPTIDASE CWLO"/>
    <property type="match status" value="1"/>
</dbReference>
<evidence type="ECO:0000313" key="7">
    <source>
        <dbReference type="EMBL" id="MDQ4214118.1"/>
    </source>
</evidence>
<dbReference type="Proteomes" id="UP001230289">
    <property type="component" value="Unassembled WGS sequence"/>
</dbReference>
<keyword evidence="5" id="KW-0732">Signal</keyword>
<keyword evidence="3" id="KW-0378">Hydrolase</keyword>
<dbReference type="Gene3D" id="3.90.1720.10">
    <property type="entry name" value="endopeptidase domain like (from Nostoc punctiforme)"/>
    <property type="match status" value="1"/>
</dbReference>
<dbReference type="PROSITE" id="PS51935">
    <property type="entry name" value="NLPC_P60"/>
    <property type="match status" value="1"/>
</dbReference>
<name>A0ABU0XG65_9MICO</name>
<dbReference type="RefSeq" id="WP_308489051.1">
    <property type="nucleotide sequence ID" value="NZ_JAVFCB010000004.1"/>
</dbReference>
<dbReference type="SUPFAM" id="SSF54001">
    <property type="entry name" value="Cysteine proteinases"/>
    <property type="match status" value="1"/>
</dbReference>
<evidence type="ECO:0000256" key="2">
    <source>
        <dbReference type="ARBA" id="ARBA00022670"/>
    </source>
</evidence>
<dbReference type="EMBL" id="JAVFCB010000004">
    <property type="protein sequence ID" value="MDQ4214118.1"/>
    <property type="molecule type" value="Genomic_DNA"/>
</dbReference>
<comment type="caution">
    <text evidence="7">The sequence shown here is derived from an EMBL/GenBank/DDBJ whole genome shotgun (WGS) entry which is preliminary data.</text>
</comment>
<protein>
    <submittedName>
        <fullName evidence="7">NlpC/P60 family protein</fullName>
    </submittedName>
</protein>
<evidence type="ECO:0000256" key="4">
    <source>
        <dbReference type="ARBA" id="ARBA00022807"/>
    </source>
</evidence>
<accession>A0ABU0XG65</accession>
<evidence type="ECO:0000256" key="5">
    <source>
        <dbReference type="SAM" id="SignalP"/>
    </source>
</evidence>
<feature type="signal peptide" evidence="5">
    <location>
        <begin position="1"/>
        <end position="27"/>
    </location>
</feature>
<evidence type="ECO:0000256" key="1">
    <source>
        <dbReference type="ARBA" id="ARBA00007074"/>
    </source>
</evidence>
<feature type="domain" description="NlpC/P60" evidence="6">
    <location>
        <begin position="97"/>
        <end position="208"/>
    </location>
</feature>
<evidence type="ECO:0000313" key="8">
    <source>
        <dbReference type="Proteomes" id="UP001230289"/>
    </source>
</evidence>
<evidence type="ECO:0000259" key="6">
    <source>
        <dbReference type="PROSITE" id="PS51935"/>
    </source>
</evidence>
<evidence type="ECO:0000256" key="3">
    <source>
        <dbReference type="ARBA" id="ARBA00022801"/>
    </source>
</evidence>
<keyword evidence="4" id="KW-0788">Thiol protease</keyword>
<organism evidence="7 8">
    <name type="scientific">Microbacterium capsulatum</name>
    <dbReference type="NCBI Taxonomy" id="3041921"/>
    <lineage>
        <taxon>Bacteria</taxon>
        <taxon>Bacillati</taxon>
        <taxon>Actinomycetota</taxon>
        <taxon>Actinomycetes</taxon>
        <taxon>Micrococcales</taxon>
        <taxon>Microbacteriaceae</taxon>
        <taxon>Microbacterium</taxon>
    </lineage>
</organism>
<comment type="similarity">
    <text evidence="1">Belongs to the peptidase C40 family.</text>
</comment>
<proteinExistence type="inferred from homology"/>
<gene>
    <name evidence="7" type="ORF">RBR11_09330</name>
</gene>